<dbReference type="EC" id="6.3.3.2" evidence="5"/>
<keyword evidence="2 4" id="KW-0547">Nucleotide-binding</keyword>
<proteinExistence type="inferred from homology"/>
<comment type="similarity">
    <text evidence="1 5">Belongs to the 5-formyltetrahydrofolate cyclo-ligase family.</text>
</comment>
<evidence type="ECO:0000313" key="6">
    <source>
        <dbReference type="EMBL" id="QHL88501.1"/>
    </source>
</evidence>
<evidence type="ECO:0000313" key="7">
    <source>
        <dbReference type="Proteomes" id="UP000464214"/>
    </source>
</evidence>
<evidence type="ECO:0000256" key="1">
    <source>
        <dbReference type="ARBA" id="ARBA00010638"/>
    </source>
</evidence>
<dbReference type="AlphaFoldDB" id="A0A6P1P289"/>
<dbReference type="NCBIfam" id="TIGR02727">
    <property type="entry name" value="MTHFS_bact"/>
    <property type="match status" value="1"/>
</dbReference>
<accession>A0A6P1P289</accession>
<feature type="binding site" evidence="4">
    <location>
        <begin position="135"/>
        <end position="143"/>
    </location>
    <ligand>
        <name>ATP</name>
        <dbReference type="ChEBI" id="CHEBI:30616"/>
    </ligand>
</feature>
<feature type="binding site" evidence="4">
    <location>
        <position position="56"/>
    </location>
    <ligand>
        <name>substrate</name>
    </ligand>
</feature>
<dbReference type="InterPro" id="IPR037171">
    <property type="entry name" value="NagB/RpiA_transferase-like"/>
</dbReference>
<feature type="binding site" evidence="4">
    <location>
        <position position="49"/>
    </location>
    <ligand>
        <name>substrate</name>
    </ligand>
</feature>
<dbReference type="RefSeq" id="WP_160692979.1">
    <property type="nucleotide sequence ID" value="NZ_CP047897.1"/>
</dbReference>
<dbReference type="Proteomes" id="UP000464214">
    <property type="component" value="Chromosome"/>
</dbReference>
<dbReference type="PIRSF" id="PIRSF006806">
    <property type="entry name" value="FTHF_cligase"/>
    <property type="match status" value="1"/>
</dbReference>
<dbReference type="SUPFAM" id="SSF100950">
    <property type="entry name" value="NagB/RpiA/CoA transferase-like"/>
    <property type="match status" value="1"/>
</dbReference>
<keyword evidence="5" id="KW-0479">Metal-binding</keyword>
<evidence type="ECO:0000256" key="4">
    <source>
        <dbReference type="PIRSR" id="PIRSR006806-1"/>
    </source>
</evidence>
<dbReference type="InterPro" id="IPR002698">
    <property type="entry name" value="FTHF_cligase"/>
</dbReference>
<dbReference type="GO" id="GO:0030272">
    <property type="term" value="F:5-formyltetrahydrofolate cyclo-ligase activity"/>
    <property type="evidence" value="ECO:0007669"/>
    <property type="project" value="UniProtKB-EC"/>
</dbReference>
<gene>
    <name evidence="6" type="ORF">GU926_14095</name>
</gene>
<organism evidence="6 7">
    <name type="scientific">Nibribacter ruber</name>
    <dbReference type="NCBI Taxonomy" id="2698458"/>
    <lineage>
        <taxon>Bacteria</taxon>
        <taxon>Pseudomonadati</taxon>
        <taxon>Bacteroidota</taxon>
        <taxon>Cytophagia</taxon>
        <taxon>Cytophagales</taxon>
        <taxon>Hymenobacteraceae</taxon>
        <taxon>Nibribacter</taxon>
    </lineage>
</organism>
<dbReference type="PANTHER" id="PTHR23407:SF1">
    <property type="entry name" value="5-FORMYLTETRAHYDROFOLATE CYCLO-LIGASE"/>
    <property type="match status" value="1"/>
</dbReference>
<feature type="binding site" evidence="4">
    <location>
        <begin position="3"/>
        <end position="7"/>
    </location>
    <ligand>
        <name>ATP</name>
        <dbReference type="ChEBI" id="CHEBI:30616"/>
    </ligand>
</feature>
<dbReference type="GO" id="GO:0005524">
    <property type="term" value="F:ATP binding"/>
    <property type="evidence" value="ECO:0007669"/>
    <property type="project" value="UniProtKB-KW"/>
</dbReference>
<evidence type="ECO:0000256" key="5">
    <source>
        <dbReference type="RuleBase" id="RU361279"/>
    </source>
</evidence>
<comment type="catalytic activity">
    <reaction evidence="5">
        <text>(6S)-5-formyl-5,6,7,8-tetrahydrofolate + ATP = (6R)-5,10-methenyltetrahydrofolate + ADP + phosphate</text>
        <dbReference type="Rhea" id="RHEA:10488"/>
        <dbReference type="ChEBI" id="CHEBI:30616"/>
        <dbReference type="ChEBI" id="CHEBI:43474"/>
        <dbReference type="ChEBI" id="CHEBI:57455"/>
        <dbReference type="ChEBI" id="CHEBI:57457"/>
        <dbReference type="ChEBI" id="CHEBI:456216"/>
        <dbReference type="EC" id="6.3.3.2"/>
    </reaction>
</comment>
<dbReference type="PANTHER" id="PTHR23407">
    <property type="entry name" value="ATPASE INHIBITOR/5-FORMYLTETRAHYDROFOLATE CYCLO-LIGASE"/>
    <property type="match status" value="1"/>
</dbReference>
<keyword evidence="5" id="KW-0460">Magnesium</keyword>
<dbReference type="Gene3D" id="3.40.50.10420">
    <property type="entry name" value="NagB/RpiA/CoA transferase-like"/>
    <property type="match status" value="1"/>
</dbReference>
<protein>
    <recommendedName>
        <fullName evidence="5">5-formyltetrahydrofolate cyclo-ligase</fullName>
        <ecNumber evidence="5">6.3.3.2</ecNumber>
    </recommendedName>
</protein>
<dbReference type="GO" id="GO:0035999">
    <property type="term" value="P:tetrahydrofolate interconversion"/>
    <property type="evidence" value="ECO:0007669"/>
    <property type="project" value="TreeGrafter"/>
</dbReference>
<keyword evidence="7" id="KW-1185">Reference proteome</keyword>
<dbReference type="EMBL" id="CP047897">
    <property type="protein sequence ID" value="QHL88501.1"/>
    <property type="molecule type" value="Genomic_DNA"/>
</dbReference>
<sequence>MLKAHLRKAYLAKRRNLSEAEVEDMSLQIANRFFEDFQPVKGQTVHVFLPILHHREINTWRIIHKLWEQFPEVRVATSVSHLEDCSMTHFLITPETKLVTNRWGIPEPVQAQQITEQEIDLVLVPLLVFDLQGHRVGYGKGFYDRFLAFLPKTSQKRGLSLEPPVPKIEDVHPLDLILDAVITPQQTFWF</sequence>
<reference evidence="6 7" key="1">
    <citation type="submission" date="2020-01" db="EMBL/GenBank/DDBJ databases">
        <authorList>
            <person name="Kim M."/>
        </authorList>
    </citation>
    <scope>NUCLEOTIDE SEQUENCE [LARGE SCALE GENOMIC DNA]</scope>
    <source>
        <strain evidence="6 7">BT10</strain>
    </source>
</reference>
<keyword evidence="3 4" id="KW-0067">ATP-binding</keyword>
<dbReference type="Pfam" id="PF01812">
    <property type="entry name" value="5-FTHF_cyc-lig"/>
    <property type="match status" value="1"/>
</dbReference>
<evidence type="ECO:0000256" key="2">
    <source>
        <dbReference type="ARBA" id="ARBA00022741"/>
    </source>
</evidence>
<dbReference type="KEGG" id="nib:GU926_14095"/>
<name>A0A6P1P289_9BACT</name>
<keyword evidence="6" id="KW-0436">Ligase</keyword>
<comment type="cofactor">
    <cofactor evidence="5">
        <name>Mg(2+)</name>
        <dbReference type="ChEBI" id="CHEBI:18420"/>
    </cofactor>
</comment>
<evidence type="ECO:0000256" key="3">
    <source>
        <dbReference type="ARBA" id="ARBA00022840"/>
    </source>
</evidence>
<dbReference type="GO" id="GO:0009396">
    <property type="term" value="P:folic acid-containing compound biosynthetic process"/>
    <property type="evidence" value="ECO:0007669"/>
    <property type="project" value="TreeGrafter"/>
</dbReference>
<dbReference type="InterPro" id="IPR024185">
    <property type="entry name" value="FTHF_cligase-like_sf"/>
</dbReference>
<dbReference type="GO" id="GO:0046872">
    <property type="term" value="F:metal ion binding"/>
    <property type="evidence" value="ECO:0007669"/>
    <property type="project" value="UniProtKB-KW"/>
</dbReference>